<accession>A0A3S0KU92</accession>
<dbReference type="Proteomes" id="UP000267448">
    <property type="component" value="Unassembled WGS sequence"/>
</dbReference>
<comment type="caution">
    <text evidence="1">The sequence shown here is derived from an EMBL/GenBank/DDBJ whole genome shotgun (WGS) entry which is preliminary data.</text>
</comment>
<dbReference type="OrthoDB" id="6267663at2"/>
<name>A0A3S0KU92_9GAMM</name>
<gene>
    <name evidence="1" type="ORF">EKG38_16660</name>
</gene>
<evidence type="ECO:0000313" key="2">
    <source>
        <dbReference type="Proteomes" id="UP000267448"/>
    </source>
</evidence>
<dbReference type="AlphaFoldDB" id="A0A3S0KU92"/>
<organism evidence="1 2">
    <name type="scientific">Shewanella canadensis</name>
    <dbReference type="NCBI Taxonomy" id="271096"/>
    <lineage>
        <taxon>Bacteria</taxon>
        <taxon>Pseudomonadati</taxon>
        <taxon>Pseudomonadota</taxon>
        <taxon>Gammaproteobacteria</taxon>
        <taxon>Alteromonadales</taxon>
        <taxon>Shewanellaceae</taxon>
        <taxon>Shewanella</taxon>
    </lineage>
</organism>
<dbReference type="EMBL" id="RXNU01000009">
    <property type="protein sequence ID" value="RTR37910.1"/>
    <property type="molecule type" value="Genomic_DNA"/>
</dbReference>
<evidence type="ECO:0000313" key="1">
    <source>
        <dbReference type="EMBL" id="RTR37910.1"/>
    </source>
</evidence>
<reference evidence="1 2" key="1">
    <citation type="submission" date="2018-12" db="EMBL/GenBank/DDBJ databases">
        <authorList>
            <person name="Yu L."/>
        </authorList>
    </citation>
    <scope>NUCLEOTIDE SEQUENCE [LARGE SCALE GENOMIC DNA]</scope>
    <source>
        <strain evidence="1 2">HAW-EB2</strain>
    </source>
</reference>
<proteinExistence type="predicted"/>
<keyword evidence="2" id="KW-1185">Reference proteome</keyword>
<sequence length="189" mass="21317">MIVMFSVGKKEVLMVSRRNLKYAHEDAVLRDFGEYLKAQGSLLEILEKPEPPEAIVEINQKRNWIEVTDAFLDQVHAIGLTSGAADDVTHIPDSRRLIVEPEETFRESLLTVIEKKYDKGSMQTIASTNGPGILLVGVFTPFSTAREVAQEEKDSIKSLVTKKSVKVFDLIYVYDGTGNREFHLVYQKT</sequence>
<protein>
    <submittedName>
        <fullName evidence="1">Uncharacterized protein</fullName>
    </submittedName>
</protein>
<dbReference type="RefSeq" id="WP_126521346.1">
    <property type="nucleotide sequence ID" value="NZ_RXNU01000009.1"/>
</dbReference>